<organism evidence="2 3">
    <name type="scientific">Virgisporangium ochraceum</name>
    <dbReference type="NCBI Taxonomy" id="65505"/>
    <lineage>
        <taxon>Bacteria</taxon>
        <taxon>Bacillati</taxon>
        <taxon>Actinomycetota</taxon>
        <taxon>Actinomycetes</taxon>
        <taxon>Micromonosporales</taxon>
        <taxon>Micromonosporaceae</taxon>
        <taxon>Virgisporangium</taxon>
    </lineage>
</organism>
<name>A0A8J4E9Z7_9ACTN</name>
<keyword evidence="3" id="KW-1185">Reference proteome</keyword>
<evidence type="ECO:0000313" key="2">
    <source>
        <dbReference type="EMBL" id="GIJ67780.1"/>
    </source>
</evidence>
<keyword evidence="1" id="KW-0812">Transmembrane</keyword>
<dbReference type="Pfam" id="PF19545">
    <property type="entry name" value="DUF6069"/>
    <property type="match status" value="1"/>
</dbReference>
<keyword evidence="1" id="KW-1133">Transmembrane helix</keyword>
<evidence type="ECO:0000313" key="3">
    <source>
        <dbReference type="Proteomes" id="UP000635606"/>
    </source>
</evidence>
<dbReference type="Proteomes" id="UP000635606">
    <property type="component" value="Unassembled WGS sequence"/>
</dbReference>
<protein>
    <submittedName>
        <fullName evidence="2">Uncharacterized protein</fullName>
    </submittedName>
</protein>
<dbReference type="InterPro" id="IPR045713">
    <property type="entry name" value="DUF6069"/>
</dbReference>
<reference evidence="2" key="1">
    <citation type="submission" date="2021-01" db="EMBL/GenBank/DDBJ databases">
        <title>Whole genome shotgun sequence of Virgisporangium ochraceum NBRC 16418.</title>
        <authorList>
            <person name="Komaki H."/>
            <person name="Tamura T."/>
        </authorList>
    </citation>
    <scope>NUCLEOTIDE SEQUENCE</scope>
    <source>
        <strain evidence="2">NBRC 16418</strain>
    </source>
</reference>
<feature type="transmembrane region" description="Helical" evidence="1">
    <location>
        <begin position="101"/>
        <end position="119"/>
    </location>
</feature>
<dbReference type="AlphaFoldDB" id="A0A8J4E9Z7"/>
<dbReference type="RefSeq" id="WP_239160163.1">
    <property type="nucleotide sequence ID" value="NZ_BOPH01000031.1"/>
</dbReference>
<dbReference type="EMBL" id="BOPH01000031">
    <property type="protein sequence ID" value="GIJ67780.1"/>
    <property type="molecule type" value="Genomic_DNA"/>
</dbReference>
<proteinExistence type="predicted"/>
<sequence length="128" mass="13116">MKPLYAIAGAVLSTVALWMVAAILDIDMVVDPRNGQPPGEIPLPFAAAMTLVVSLLGWGLRAALDRFTAHAARIWTVVAGVVLVASFLPVLGVGASGGTKTILALAHLAVAAVLVPVLGRRRAPAYAG</sequence>
<accession>A0A8J4E9Z7</accession>
<evidence type="ECO:0000256" key="1">
    <source>
        <dbReference type="SAM" id="Phobius"/>
    </source>
</evidence>
<feature type="transmembrane region" description="Helical" evidence="1">
    <location>
        <begin position="41"/>
        <end position="60"/>
    </location>
</feature>
<comment type="caution">
    <text evidence="2">The sequence shown here is derived from an EMBL/GenBank/DDBJ whole genome shotgun (WGS) entry which is preliminary data.</text>
</comment>
<keyword evidence="1" id="KW-0472">Membrane</keyword>
<feature type="transmembrane region" description="Helical" evidence="1">
    <location>
        <begin position="72"/>
        <end position="95"/>
    </location>
</feature>
<gene>
    <name evidence="2" type="ORF">Voc01_026970</name>
</gene>